<evidence type="ECO:0000313" key="9">
    <source>
        <dbReference type="EMBL" id="GBD00133.1"/>
    </source>
</evidence>
<dbReference type="InterPro" id="IPR037051">
    <property type="entry name" value="4-carb_acid_sugar_kinase_N_sf"/>
</dbReference>
<feature type="domain" description="Four-carbon acid sugar kinase N-terminal" evidence="7">
    <location>
        <begin position="4"/>
        <end position="223"/>
    </location>
</feature>
<dbReference type="Proteomes" id="UP000236173">
    <property type="component" value="Unassembled WGS sequence"/>
</dbReference>
<dbReference type="InterPro" id="IPR042213">
    <property type="entry name" value="NBD_C_sf"/>
</dbReference>
<evidence type="ECO:0000313" key="10">
    <source>
        <dbReference type="Proteomes" id="UP000236173"/>
    </source>
</evidence>
<organism evidence="9 10">
    <name type="scientific">Candidatus Fervidibacter japonicus</name>
    <dbReference type="NCBI Taxonomy" id="2035412"/>
    <lineage>
        <taxon>Bacteria</taxon>
        <taxon>Candidatus Fervidibacterota</taxon>
        <taxon>Candidatus Fervidibacter</taxon>
    </lineage>
</organism>
<reference evidence="10" key="1">
    <citation type="submission" date="2017-09" db="EMBL/GenBank/DDBJ databases">
        <title>Metaegenomics of thermophilic ammonia-oxidizing enrichment culture.</title>
        <authorList>
            <person name="Kato S."/>
            <person name="Suzuki K."/>
        </authorList>
    </citation>
    <scope>NUCLEOTIDE SEQUENCE [LARGE SCALE GENOMIC DNA]</scope>
</reference>
<dbReference type="SUPFAM" id="SSF142764">
    <property type="entry name" value="YgbK-like"/>
    <property type="match status" value="1"/>
</dbReference>
<evidence type="ECO:0000259" key="8">
    <source>
        <dbReference type="Pfam" id="PF17042"/>
    </source>
</evidence>
<dbReference type="Gene3D" id="3.40.50.10840">
    <property type="entry name" value="Putative sugar-binding, N-terminal domain"/>
    <property type="match status" value="1"/>
</dbReference>
<evidence type="ECO:0000256" key="4">
    <source>
        <dbReference type="ARBA" id="ARBA00022777"/>
    </source>
</evidence>
<evidence type="ECO:0000256" key="6">
    <source>
        <dbReference type="ARBA" id="ARBA00023277"/>
    </source>
</evidence>
<keyword evidence="2" id="KW-0808">Transferase</keyword>
<sequence>MQWGIVADDLTGAADVALPFALRGATTVVALMPTKLSAADVDVIAVDADARWRTRSQAAQRIAQCVRQLPAANALLKVDSTLRGFVGAMVQAAWEATRCRWVLVCPAVPAQGRIVRDGQLFVRGQPLVKTPFTAEPPAPSATSSVAERLRTTGFTASSLRLLPLPILRDAQRLTAALATAVQDSVCVVADAETDEDLRRLVRCALTQPVPPLWVGAMGLAQALAETTLDSGVAPRQAAPAQLVRSTQRWLIVVGSGQPVARQQWAMLVRNGVMALAHRWDALPPLPADAEVAAVRLDGLSDALRHLPVGTVRRKLRGAWRRWFCEPPFDGIVLVGGMTARAVLEAIGVRHWRIVGAMEQGVPIGVAQTASGKTLKIVTKAGGFGDEQTLWRVVTAIARQPRPARPATG</sequence>
<dbReference type="InterPro" id="IPR031475">
    <property type="entry name" value="NBD_C"/>
</dbReference>
<dbReference type="AlphaFoldDB" id="A0A2H5XG14"/>
<dbReference type="GO" id="GO:0016301">
    <property type="term" value="F:kinase activity"/>
    <property type="evidence" value="ECO:0007669"/>
    <property type="project" value="UniProtKB-KW"/>
</dbReference>
<keyword evidence="3" id="KW-0547">Nucleotide-binding</keyword>
<evidence type="ECO:0000256" key="3">
    <source>
        <dbReference type="ARBA" id="ARBA00022741"/>
    </source>
</evidence>
<accession>A0A2H5XG14</accession>
<evidence type="ECO:0000256" key="1">
    <source>
        <dbReference type="ARBA" id="ARBA00005715"/>
    </source>
</evidence>
<protein>
    <recommendedName>
        <fullName evidence="11">Four-carbon acid sugar kinase family protein</fullName>
    </recommendedName>
</protein>
<keyword evidence="6" id="KW-0119">Carbohydrate metabolism</keyword>
<evidence type="ECO:0000256" key="2">
    <source>
        <dbReference type="ARBA" id="ARBA00022679"/>
    </source>
</evidence>
<comment type="similarity">
    <text evidence="1">Belongs to the four-carbon acid sugar kinase family.</text>
</comment>
<dbReference type="Pfam" id="PF17042">
    <property type="entry name" value="NBD_C"/>
    <property type="match status" value="1"/>
</dbReference>
<proteinExistence type="inferred from homology"/>
<dbReference type="Gene3D" id="3.40.980.20">
    <property type="entry name" value="Four-carbon acid sugar kinase, nucleotide binding domain"/>
    <property type="match status" value="1"/>
</dbReference>
<gene>
    <name evidence="9" type="ORF">HRbin17_02670</name>
</gene>
<evidence type="ECO:0000259" key="7">
    <source>
        <dbReference type="Pfam" id="PF07005"/>
    </source>
</evidence>
<feature type="domain" description="Four-carbon acid sugar kinase nucleotide binding" evidence="8">
    <location>
        <begin position="313"/>
        <end position="389"/>
    </location>
</feature>
<dbReference type="InterPro" id="IPR010737">
    <property type="entry name" value="4-carb_acid_sugar_kinase_N"/>
</dbReference>
<evidence type="ECO:0008006" key="11">
    <source>
        <dbReference type="Google" id="ProtNLM"/>
    </source>
</evidence>
<dbReference type="EMBL" id="BEHT01000053">
    <property type="protein sequence ID" value="GBD00133.1"/>
    <property type="molecule type" value="Genomic_DNA"/>
</dbReference>
<evidence type="ECO:0000256" key="5">
    <source>
        <dbReference type="ARBA" id="ARBA00022840"/>
    </source>
</evidence>
<keyword evidence="4" id="KW-0418">Kinase</keyword>
<dbReference type="Pfam" id="PF07005">
    <property type="entry name" value="SBD_N"/>
    <property type="match status" value="1"/>
</dbReference>
<name>A0A2H5XG14_9BACT</name>
<comment type="caution">
    <text evidence="9">The sequence shown here is derived from an EMBL/GenBank/DDBJ whole genome shotgun (WGS) entry which is preliminary data.</text>
</comment>
<dbReference type="GO" id="GO:0005524">
    <property type="term" value="F:ATP binding"/>
    <property type="evidence" value="ECO:0007669"/>
    <property type="project" value="UniProtKB-KW"/>
</dbReference>
<keyword evidence="5" id="KW-0067">ATP-binding</keyword>